<comment type="caution">
    <text evidence="2">The sequence shown here is derived from an EMBL/GenBank/DDBJ whole genome shotgun (WGS) entry which is preliminary data.</text>
</comment>
<dbReference type="RefSeq" id="WP_323577117.1">
    <property type="nucleotide sequence ID" value="NZ_JAYGJQ010000002.1"/>
</dbReference>
<proteinExistence type="predicted"/>
<dbReference type="Proteomes" id="UP001302274">
    <property type="component" value="Unassembled WGS sequence"/>
</dbReference>
<dbReference type="PROSITE" id="PS50837">
    <property type="entry name" value="NACHT"/>
    <property type="match status" value="1"/>
</dbReference>
<feature type="domain" description="NACHT" evidence="1">
    <location>
        <begin position="106"/>
        <end position="227"/>
    </location>
</feature>
<dbReference type="Pfam" id="PF05729">
    <property type="entry name" value="NACHT"/>
    <property type="match status" value="1"/>
</dbReference>
<organism evidence="2 3">
    <name type="scientific">Bacteriovorax antarcticus</name>
    <dbReference type="NCBI Taxonomy" id="3088717"/>
    <lineage>
        <taxon>Bacteria</taxon>
        <taxon>Pseudomonadati</taxon>
        <taxon>Bdellovibrionota</taxon>
        <taxon>Bacteriovoracia</taxon>
        <taxon>Bacteriovoracales</taxon>
        <taxon>Bacteriovoracaceae</taxon>
        <taxon>Bacteriovorax</taxon>
    </lineage>
</organism>
<dbReference type="InterPro" id="IPR027417">
    <property type="entry name" value="P-loop_NTPase"/>
</dbReference>
<protein>
    <submittedName>
        <fullName evidence="2">NACHT domain-containing protein</fullName>
    </submittedName>
</protein>
<gene>
    <name evidence="2" type="ORF">SHI21_13375</name>
</gene>
<reference evidence="2 3" key="1">
    <citation type="submission" date="2023-11" db="EMBL/GenBank/DDBJ databases">
        <title>A Novel Polar Bacteriovorax (B. antarcticus) Isolated from the Biocrust in Antarctica.</title>
        <authorList>
            <person name="Mun W."/>
            <person name="Choi S.Y."/>
            <person name="Mitchell R.J."/>
        </authorList>
    </citation>
    <scope>NUCLEOTIDE SEQUENCE [LARGE SCALE GENOMIC DNA]</scope>
    <source>
        <strain evidence="2 3">PP10</strain>
    </source>
</reference>
<evidence type="ECO:0000313" key="2">
    <source>
        <dbReference type="EMBL" id="MEA9357209.1"/>
    </source>
</evidence>
<keyword evidence="3" id="KW-1185">Reference proteome</keyword>
<sequence>MIEASATLLGLAKGAIAIANIVNSLSSISGIEKNSNESLALINYLKKVMDDTKAIKSLLFNHANINFDSIYLPHQVVKCIDESVNKKEVITYNNFNEQIEIFSLHKNITFIGKAGVGKSTYIQYITRESIKNEFRIPVTIELRKIQKFTDLDVIELVASKINSVVDPKYSITADTCKELCKRGKVLLMLDGVDEIPYDLLSDGFDFINKIKIKYGEMILIITSRPNSNTEILTDFHCFEVMGLTKTQINEFIKNLKLLKYDKELIENLSKTINNTKNKILAEFITTPLYLNLYIMTFKNKTSDVPQKKYKFYQNIVEALMYYHDTNSKNSYNRSLDSKVSKDDLELVLKDFSLIQTLKNEYDFDKKTVKSNFENIKANESLKFDNELLLMDLLRAIPLFVKGQGDVYKFCHRLFQEYFFACKLKEFSSYDDKEQIYNVIFSLKRTRNFEILEFLEEIDRVHFSKYLLSILIDRIKTIKNIIKNKNNLHLFFHENSGFLVYKHKVGKKHEVAFTVMFSSLSASNYIELKNVELRKFERVIYNLIGNEILNKKIEFEKVGKKLKNSKIASDHFEFISHKEFKENISPAFDNNEQLFLALSEYLSTLKKSQENLEKVIYQKNANSLIKNILAKNKS</sequence>
<dbReference type="Gene3D" id="3.40.50.300">
    <property type="entry name" value="P-loop containing nucleotide triphosphate hydrolases"/>
    <property type="match status" value="1"/>
</dbReference>
<evidence type="ECO:0000259" key="1">
    <source>
        <dbReference type="PROSITE" id="PS50837"/>
    </source>
</evidence>
<dbReference type="PANTHER" id="PTHR46844:SF1">
    <property type="entry name" value="SLR5058 PROTEIN"/>
    <property type="match status" value="1"/>
</dbReference>
<dbReference type="EMBL" id="JAYGJQ010000002">
    <property type="protein sequence ID" value="MEA9357209.1"/>
    <property type="molecule type" value="Genomic_DNA"/>
</dbReference>
<evidence type="ECO:0000313" key="3">
    <source>
        <dbReference type="Proteomes" id="UP001302274"/>
    </source>
</evidence>
<accession>A0ABU5VY18</accession>
<name>A0ABU5VY18_9BACT</name>
<dbReference type="SUPFAM" id="SSF52540">
    <property type="entry name" value="P-loop containing nucleoside triphosphate hydrolases"/>
    <property type="match status" value="1"/>
</dbReference>
<dbReference type="InterPro" id="IPR007111">
    <property type="entry name" value="NACHT_NTPase"/>
</dbReference>
<dbReference type="PANTHER" id="PTHR46844">
    <property type="entry name" value="SLR5058 PROTEIN"/>
    <property type="match status" value="1"/>
</dbReference>